<feature type="domain" description="Ribosomal RNA adenine methylase transferase N-terminal" evidence="9">
    <location>
        <begin position="40"/>
        <end position="212"/>
    </location>
</feature>
<evidence type="ECO:0000256" key="2">
    <source>
        <dbReference type="ARBA" id="ARBA00022552"/>
    </source>
</evidence>
<keyword evidence="6 7" id="KW-0694">RNA-binding</keyword>
<dbReference type="Gene3D" id="1.10.8.100">
    <property type="entry name" value="Ribosomal RNA adenine dimethylase-like, domain 2"/>
    <property type="match status" value="1"/>
</dbReference>
<comment type="catalytic activity">
    <reaction evidence="7">
        <text>adenosine(1518)/adenosine(1519) in 16S rRNA + 4 S-adenosyl-L-methionine = N(6)-dimethyladenosine(1518)/N(6)-dimethyladenosine(1519) in 16S rRNA + 4 S-adenosyl-L-homocysteine + 4 H(+)</text>
        <dbReference type="Rhea" id="RHEA:19609"/>
        <dbReference type="Rhea" id="RHEA-COMP:10232"/>
        <dbReference type="Rhea" id="RHEA-COMP:10233"/>
        <dbReference type="ChEBI" id="CHEBI:15378"/>
        <dbReference type="ChEBI" id="CHEBI:57856"/>
        <dbReference type="ChEBI" id="CHEBI:59789"/>
        <dbReference type="ChEBI" id="CHEBI:74411"/>
        <dbReference type="ChEBI" id="CHEBI:74493"/>
        <dbReference type="EC" id="2.1.1.182"/>
    </reaction>
</comment>
<dbReference type="Gene3D" id="3.40.50.150">
    <property type="entry name" value="Vaccinia Virus protein VP39"/>
    <property type="match status" value="1"/>
</dbReference>
<keyword evidence="2 7" id="KW-0698">rRNA processing</keyword>
<dbReference type="InterPro" id="IPR029063">
    <property type="entry name" value="SAM-dependent_MTases_sf"/>
</dbReference>
<keyword evidence="4 7" id="KW-0808">Transferase</keyword>
<feature type="binding site" evidence="7 8">
    <location>
        <position position="33"/>
    </location>
    <ligand>
        <name>S-adenosyl-L-methionine</name>
        <dbReference type="ChEBI" id="CHEBI:59789"/>
    </ligand>
</feature>
<evidence type="ECO:0000259" key="9">
    <source>
        <dbReference type="SMART" id="SM00650"/>
    </source>
</evidence>
<feature type="binding site" evidence="7 8">
    <location>
        <position position="103"/>
    </location>
    <ligand>
        <name>S-adenosyl-L-methionine</name>
        <dbReference type="ChEBI" id="CHEBI:59789"/>
    </ligand>
</feature>
<dbReference type="PROSITE" id="PS51689">
    <property type="entry name" value="SAM_RNA_A_N6_MT"/>
    <property type="match status" value="1"/>
</dbReference>
<keyword evidence="11" id="KW-1185">Reference proteome</keyword>
<dbReference type="EMBL" id="MAPF01000070">
    <property type="protein sequence ID" value="PEH36090.1"/>
    <property type="molecule type" value="Genomic_DNA"/>
</dbReference>
<dbReference type="InterPro" id="IPR020596">
    <property type="entry name" value="rRNA_Ade_Mease_Trfase_CS"/>
</dbReference>
<dbReference type="Pfam" id="PF00398">
    <property type="entry name" value="RrnaAD"/>
    <property type="match status" value="1"/>
</dbReference>
<evidence type="ECO:0000256" key="1">
    <source>
        <dbReference type="ARBA" id="ARBA00022490"/>
    </source>
</evidence>
<evidence type="ECO:0000256" key="8">
    <source>
        <dbReference type="PROSITE-ProRule" id="PRU01026"/>
    </source>
</evidence>
<evidence type="ECO:0000313" key="10">
    <source>
        <dbReference type="EMBL" id="PEH36090.1"/>
    </source>
</evidence>
<proteinExistence type="inferred from homology"/>
<dbReference type="Proteomes" id="UP000220509">
    <property type="component" value="Unassembled WGS sequence"/>
</dbReference>
<feature type="binding site" evidence="7 8">
    <location>
        <position position="35"/>
    </location>
    <ligand>
        <name>S-adenosyl-L-methionine</name>
        <dbReference type="ChEBI" id="CHEBI:59789"/>
    </ligand>
</feature>
<dbReference type="InterPro" id="IPR001737">
    <property type="entry name" value="KsgA/Erm"/>
</dbReference>
<dbReference type="SMART" id="SM00650">
    <property type="entry name" value="rADc"/>
    <property type="match status" value="1"/>
</dbReference>
<comment type="function">
    <text evidence="7">Specifically dimethylates two adjacent adenosines (A1518 and A1519) in the loop of a conserved hairpin near the 3'-end of 16S rRNA in the 30S particle. May play a critical role in biogenesis of 30S subunits.</text>
</comment>
<name>A0ABX4K274_9MOLU</name>
<comment type="subcellular location">
    <subcellularLocation>
        <location evidence="7">Cytoplasm</location>
    </subcellularLocation>
</comment>
<accession>A0ABX4K274</accession>
<keyword evidence="1 7" id="KW-0963">Cytoplasm</keyword>
<keyword evidence="5 7" id="KW-0949">S-adenosyl-L-methionine</keyword>
<dbReference type="NCBIfam" id="TIGR00755">
    <property type="entry name" value="ksgA"/>
    <property type="match status" value="1"/>
</dbReference>
<evidence type="ECO:0000313" key="11">
    <source>
        <dbReference type="Proteomes" id="UP000220509"/>
    </source>
</evidence>
<dbReference type="EC" id="2.1.1.182" evidence="7"/>
<keyword evidence="3 7" id="KW-0489">Methyltransferase</keyword>
<evidence type="ECO:0000256" key="4">
    <source>
        <dbReference type="ARBA" id="ARBA00022679"/>
    </source>
</evidence>
<protein>
    <recommendedName>
        <fullName evidence="7">Ribosomal RNA small subunit methyltransferase A</fullName>
        <ecNumber evidence="7">2.1.1.182</ecNumber>
    </recommendedName>
    <alternativeName>
        <fullName evidence="7">16S rRNA (adenine(1518)-N(6)/adenine(1519)-N(6))-dimethyltransferase</fullName>
    </alternativeName>
    <alternativeName>
        <fullName evidence="7">16S rRNA dimethyladenosine transferase</fullName>
    </alternativeName>
    <alternativeName>
        <fullName evidence="7">16S rRNA dimethylase</fullName>
    </alternativeName>
    <alternativeName>
        <fullName evidence="7">S-adenosylmethionine-6-N', N'-adenosyl(rRNA) dimethyltransferase</fullName>
    </alternativeName>
</protein>
<reference evidence="10" key="1">
    <citation type="submission" date="2017-05" db="EMBL/GenBank/DDBJ databases">
        <title>Genome sequence of Ca. P. asteris strain NJAY.</title>
        <authorList>
            <person name="Lee I.-M."/>
            <person name="Gundersen-Rindal D."/>
            <person name="Sparks M."/>
        </authorList>
    </citation>
    <scope>NUCLEOTIDE SEQUENCE [LARGE SCALE GENOMIC DNA]</scope>
    <source>
        <strain evidence="10">NJAY</strain>
    </source>
</reference>
<evidence type="ECO:0000256" key="6">
    <source>
        <dbReference type="ARBA" id="ARBA00022884"/>
    </source>
</evidence>
<dbReference type="InterPro" id="IPR023165">
    <property type="entry name" value="rRNA_Ade_diMease-like_C"/>
</dbReference>
<feature type="binding site" evidence="7 8">
    <location>
        <position position="59"/>
    </location>
    <ligand>
        <name>S-adenosyl-L-methionine</name>
        <dbReference type="ChEBI" id="CHEBI:59789"/>
    </ligand>
</feature>
<evidence type="ECO:0000256" key="3">
    <source>
        <dbReference type="ARBA" id="ARBA00022603"/>
    </source>
</evidence>
<feature type="binding site" evidence="7 8">
    <location>
        <position position="80"/>
    </location>
    <ligand>
        <name>S-adenosyl-L-methionine</name>
        <dbReference type="ChEBI" id="CHEBI:59789"/>
    </ligand>
</feature>
<dbReference type="SUPFAM" id="SSF53335">
    <property type="entry name" value="S-adenosyl-L-methionine-dependent methyltransferases"/>
    <property type="match status" value="1"/>
</dbReference>
<dbReference type="HAMAP" id="MF_00607">
    <property type="entry name" value="16SrRNA_methyltr_A"/>
    <property type="match status" value="1"/>
</dbReference>
<evidence type="ECO:0000256" key="7">
    <source>
        <dbReference type="HAMAP-Rule" id="MF_00607"/>
    </source>
</evidence>
<feature type="binding site" evidence="7 8">
    <location>
        <position position="128"/>
    </location>
    <ligand>
        <name>S-adenosyl-L-methionine</name>
        <dbReference type="ChEBI" id="CHEBI:59789"/>
    </ligand>
</feature>
<gene>
    <name evidence="7" type="primary">rsmA</name>
    <name evidence="7" type="synonym">ksgA</name>
    <name evidence="10" type="ORF">BBA70_03230</name>
</gene>
<dbReference type="PANTHER" id="PTHR11727:SF7">
    <property type="entry name" value="DIMETHYLADENOSINE TRANSFERASE-RELATED"/>
    <property type="match status" value="1"/>
</dbReference>
<comment type="similarity">
    <text evidence="7">Belongs to the class I-like SAM-binding methyltransferase superfamily. rRNA adenine N(6)-methyltransferase family. RsmA subfamily.</text>
</comment>
<comment type="caution">
    <text evidence="10">The sequence shown here is derived from an EMBL/GenBank/DDBJ whole genome shotgun (WGS) entry which is preliminary data.</text>
</comment>
<dbReference type="InterPro" id="IPR011530">
    <property type="entry name" value="rRNA_adenine_dimethylase"/>
</dbReference>
<sequence length="289" mass="33711">MRNYPTNPKSQHPYQFYLRKSNASHKQKKYGQNFLTDVNLLNKIVTKASITDKNVLEIGPGKGALTKIIVPQAKNVLAYEIDATLKPFLNFENHNNVNIIYDDFLKRDLLKDFDHYFSPNSQLSLIGNLPYYITSPILFKIIDTPQINDATIMIQKEVGMRLLAQPNNKNYNALSVIIQFLFSIEKIQEVKRHMFFPTPKVDSIVIKLTKNNNILPTFLKQFIKFVKNSFKQKRKTLLNNLSCQFLLSKETIIPFFLQHHIPLQIRAEQVTLETFQKLTVKWFIFLNMS</sequence>
<dbReference type="PANTHER" id="PTHR11727">
    <property type="entry name" value="DIMETHYLADENOSINE TRANSFERASE"/>
    <property type="match status" value="1"/>
</dbReference>
<dbReference type="PROSITE" id="PS01131">
    <property type="entry name" value="RRNA_A_DIMETH"/>
    <property type="match status" value="1"/>
</dbReference>
<evidence type="ECO:0000256" key="5">
    <source>
        <dbReference type="ARBA" id="ARBA00022691"/>
    </source>
</evidence>
<dbReference type="InterPro" id="IPR020598">
    <property type="entry name" value="rRNA_Ade_methylase_Trfase_N"/>
</dbReference>
<organism evidence="10 11">
    <name type="scientific">New Jersey aster yellows phytoplasma</name>
    <dbReference type="NCBI Taxonomy" id="270520"/>
    <lineage>
        <taxon>Bacteria</taxon>
        <taxon>Bacillati</taxon>
        <taxon>Mycoplasmatota</taxon>
        <taxon>Mollicutes</taxon>
        <taxon>Acholeplasmatales</taxon>
        <taxon>Acholeplasmataceae</taxon>
        <taxon>Candidatus Phytoplasma</taxon>
        <taxon>16SrI (Aster yellows group)</taxon>
    </lineage>
</organism>